<dbReference type="AlphaFoldDB" id="A0A8J7W4Z0"/>
<dbReference type="Proteomes" id="UP000675664">
    <property type="component" value="Unassembled WGS sequence"/>
</dbReference>
<name>A0A8J7W4Z0_9FIRM</name>
<dbReference type="EMBL" id="JAGSND010000026">
    <property type="protein sequence ID" value="MBR0600396.1"/>
    <property type="molecule type" value="Genomic_DNA"/>
</dbReference>
<evidence type="ECO:0008006" key="3">
    <source>
        <dbReference type="Google" id="ProtNLM"/>
    </source>
</evidence>
<dbReference type="RefSeq" id="WP_227020512.1">
    <property type="nucleotide sequence ID" value="NZ_JAGSND010000026.1"/>
</dbReference>
<comment type="caution">
    <text evidence="1">The sequence shown here is derived from an EMBL/GenBank/DDBJ whole genome shotgun (WGS) entry which is preliminary data.</text>
</comment>
<accession>A0A8J7W4Z0</accession>
<dbReference type="PROSITE" id="PS51257">
    <property type="entry name" value="PROKAR_LIPOPROTEIN"/>
    <property type="match status" value="1"/>
</dbReference>
<sequence length="71" mass="8172">MKRIIILLILIISILTACINSSEVLLYHQLPKDYTLEEAKADGCVVYEDLDITSGQPVWDKFIILFFIAWN</sequence>
<protein>
    <recommendedName>
        <fullName evidence="3">Lipoprotein</fullName>
    </recommendedName>
</protein>
<organism evidence="1 2">
    <name type="scientific">Sinanaerobacter chloroacetimidivorans</name>
    <dbReference type="NCBI Taxonomy" id="2818044"/>
    <lineage>
        <taxon>Bacteria</taxon>
        <taxon>Bacillati</taxon>
        <taxon>Bacillota</taxon>
        <taxon>Clostridia</taxon>
        <taxon>Peptostreptococcales</taxon>
        <taxon>Anaerovoracaceae</taxon>
        <taxon>Sinanaerobacter</taxon>
    </lineage>
</organism>
<keyword evidence="2" id="KW-1185">Reference proteome</keyword>
<evidence type="ECO:0000313" key="1">
    <source>
        <dbReference type="EMBL" id="MBR0600396.1"/>
    </source>
</evidence>
<reference evidence="1" key="2">
    <citation type="submission" date="2021-04" db="EMBL/GenBank/DDBJ databases">
        <authorList>
            <person name="Liu J."/>
        </authorList>
    </citation>
    <scope>NUCLEOTIDE SEQUENCE</scope>
    <source>
        <strain evidence="1">BAD-6</strain>
    </source>
</reference>
<evidence type="ECO:0000313" key="2">
    <source>
        <dbReference type="Proteomes" id="UP000675664"/>
    </source>
</evidence>
<proteinExistence type="predicted"/>
<reference evidence="1" key="1">
    <citation type="submission" date="2021-04" db="EMBL/GenBank/DDBJ databases">
        <title>Sinoanaerobacter chloroacetimidivorans sp. nov., an obligate anaerobic bacterium isolated from anaerobic sludge.</title>
        <authorList>
            <person name="Bao Y."/>
        </authorList>
    </citation>
    <scope>NUCLEOTIDE SEQUENCE</scope>
    <source>
        <strain evidence="1">BAD-6</strain>
    </source>
</reference>
<gene>
    <name evidence="1" type="ORF">KCX82_21235</name>
</gene>